<gene>
    <name evidence="2" type="ORF">IQ217_16160</name>
</gene>
<dbReference type="Proteomes" id="UP000658720">
    <property type="component" value="Unassembled WGS sequence"/>
</dbReference>
<evidence type="ECO:0000256" key="1">
    <source>
        <dbReference type="SAM" id="Phobius"/>
    </source>
</evidence>
<accession>A0ABR9VWE2</accession>
<proteinExistence type="predicted"/>
<keyword evidence="1" id="KW-0812">Transmembrane</keyword>
<feature type="transmembrane region" description="Helical" evidence="1">
    <location>
        <begin position="123"/>
        <end position="143"/>
    </location>
</feature>
<dbReference type="PIRSF" id="PIRSF033239">
    <property type="entry name" value="ExoD"/>
    <property type="match status" value="1"/>
</dbReference>
<reference evidence="2 3" key="1">
    <citation type="submission" date="2020-10" db="EMBL/GenBank/DDBJ databases">
        <authorList>
            <person name="Castelo-Branco R."/>
            <person name="Eusebio N."/>
            <person name="Adriana R."/>
            <person name="Vieira A."/>
            <person name="Brugerolle De Fraissinette N."/>
            <person name="Rezende De Castro R."/>
            <person name="Schneider M.P."/>
            <person name="Vasconcelos V."/>
            <person name="Leao P.N."/>
        </authorList>
    </citation>
    <scope>NUCLEOTIDE SEQUENCE [LARGE SCALE GENOMIC DNA]</scope>
    <source>
        <strain evidence="2 3">LEGE 00031</strain>
    </source>
</reference>
<keyword evidence="1" id="KW-1133">Transmembrane helix</keyword>
<dbReference type="InterPro" id="IPR010331">
    <property type="entry name" value="ExoD"/>
</dbReference>
<feature type="transmembrane region" description="Helical" evidence="1">
    <location>
        <begin position="167"/>
        <end position="191"/>
    </location>
</feature>
<organism evidence="2 3">
    <name type="scientific">Synechocystis salina LEGE 00031</name>
    <dbReference type="NCBI Taxonomy" id="1828736"/>
    <lineage>
        <taxon>Bacteria</taxon>
        <taxon>Bacillati</taxon>
        <taxon>Cyanobacteriota</taxon>
        <taxon>Cyanophyceae</taxon>
        <taxon>Synechococcales</taxon>
        <taxon>Merismopediaceae</taxon>
        <taxon>Synechocystis</taxon>
    </lineage>
</organism>
<evidence type="ECO:0000313" key="2">
    <source>
        <dbReference type="EMBL" id="MBE9255341.1"/>
    </source>
</evidence>
<dbReference type="PANTHER" id="PTHR41795:SF1">
    <property type="entry name" value="EXOPOLYSACCHARIDE SYNTHESIS PROTEIN"/>
    <property type="match status" value="1"/>
</dbReference>
<comment type="caution">
    <text evidence="2">The sequence shown here is derived from an EMBL/GenBank/DDBJ whole genome shotgun (WGS) entry which is preliminary data.</text>
</comment>
<keyword evidence="1" id="KW-0472">Membrane</keyword>
<feature type="transmembrane region" description="Helical" evidence="1">
    <location>
        <begin position="54"/>
        <end position="72"/>
    </location>
</feature>
<sequence>MARLSQELQDYFFKEDRGPTVNLAQVLAIAKEKIFGIVLVILSLPSALPLPAPGYSTPFGVLIFLVAIQLIAGRQQLWLPLSWQSKTIKTSKAQGIVKAGVPWLKRLEAIAHPRLPFVCQSRLGRVLMGITIGSMAISMMIPIPGTNTLPAMTIFITGFGLQEDDGLITGAGMIFSVLIGVLMVSVIYVFFNGGITMIDIIKDWLKMQLGGA</sequence>
<evidence type="ECO:0000313" key="3">
    <source>
        <dbReference type="Proteomes" id="UP000658720"/>
    </source>
</evidence>
<dbReference type="PANTHER" id="PTHR41795">
    <property type="entry name" value="EXOPOLYSACCHARIDE SYNTHESIS PROTEIN"/>
    <property type="match status" value="1"/>
</dbReference>
<name>A0ABR9VWE2_9SYNC</name>
<keyword evidence="3" id="KW-1185">Reference proteome</keyword>
<dbReference type="Pfam" id="PF06055">
    <property type="entry name" value="ExoD"/>
    <property type="match status" value="1"/>
</dbReference>
<feature type="transmembrane region" description="Helical" evidence="1">
    <location>
        <begin position="21"/>
        <end position="42"/>
    </location>
</feature>
<dbReference type="RefSeq" id="WP_190599761.1">
    <property type="nucleotide sequence ID" value="NZ_JADEVV010000059.1"/>
</dbReference>
<dbReference type="EMBL" id="JADEVV010000059">
    <property type="protein sequence ID" value="MBE9255341.1"/>
    <property type="molecule type" value="Genomic_DNA"/>
</dbReference>
<protein>
    <submittedName>
        <fullName evidence="2">Exopolysaccharide biosynthesis protein</fullName>
    </submittedName>
</protein>